<proteinExistence type="predicted"/>
<keyword evidence="2" id="KW-1185">Reference proteome</keyword>
<organism evidence="1 2">
    <name type="scientific">Aphanomyces invadans</name>
    <dbReference type="NCBI Taxonomy" id="157072"/>
    <lineage>
        <taxon>Eukaryota</taxon>
        <taxon>Sar</taxon>
        <taxon>Stramenopiles</taxon>
        <taxon>Oomycota</taxon>
        <taxon>Saprolegniomycetes</taxon>
        <taxon>Saprolegniales</taxon>
        <taxon>Verrucalvaceae</taxon>
        <taxon>Aphanomyces</taxon>
    </lineage>
</organism>
<reference evidence="1 2" key="1">
    <citation type="submission" date="2018-08" db="EMBL/GenBank/DDBJ databases">
        <title>Aphanomyces genome sequencing and annotation.</title>
        <authorList>
            <person name="Minardi D."/>
            <person name="Oidtmann B."/>
            <person name="Van Der Giezen M."/>
            <person name="Studholme D.J."/>
        </authorList>
    </citation>
    <scope>NUCLEOTIDE SEQUENCE [LARGE SCALE GENOMIC DNA]</scope>
    <source>
        <strain evidence="1 2">NJM0002</strain>
    </source>
</reference>
<dbReference type="Proteomes" id="UP000285060">
    <property type="component" value="Unassembled WGS sequence"/>
</dbReference>
<comment type="caution">
    <text evidence="1">The sequence shown here is derived from an EMBL/GenBank/DDBJ whole genome shotgun (WGS) entry which is preliminary data.</text>
</comment>
<gene>
    <name evidence="1" type="ORF">DYB32_003754</name>
</gene>
<evidence type="ECO:0000313" key="2">
    <source>
        <dbReference type="Proteomes" id="UP000285060"/>
    </source>
</evidence>
<sequence length="137" mass="15624">MDDTFLLMARLPPLAPPRKRHYTEMGFPTGRINDLASILGTTKIHDEDPDAKLIDNIQPGDRESVQKKLMAVLIALKPNTPVQKRVQLPSLVKKLETILLRLAHSKDEYMDPTTILPRLQAVHNFRLAKRQRTDPTK</sequence>
<name>A0A3R6Z0L2_9STRA</name>
<dbReference type="EMBL" id="QUSY01000244">
    <property type="protein sequence ID" value="RHY31104.1"/>
    <property type="molecule type" value="Genomic_DNA"/>
</dbReference>
<dbReference type="VEuPathDB" id="FungiDB:H310_08274"/>
<accession>A0A3R6Z0L2</accession>
<evidence type="ECO:0000313" key="1">
    <source>
        <dbReference type="EMBL" id="RHY31104.1"/>
    </source>
</evidence>
<protein>
    <submittedName>
        <fullName evidence="1">Uncharacterized protein</fullName>
    </submittedName>
</protein>
<dbReference type="AlphaFoldDB" id="A0A3R6Z0L2"/>